<keyword evidence="3 5" id="KW-0378">Hydrolase</keyword>
<sequence>ALFTKWLPKTLAPTMEQFDQTEQFDKNSFKLNDLLLNIQKTLAEQHSTRYWVRAEVASLSANVHIYLELIDHDSEGHEVAKVRATLWNHRAESLLERFEKQTEMPFKAGIKVLLQVRVEFHTRYGFSLNILDIDPTFTLGEMEAKLNRIRAKLKQEGVYQQNHELTKALEFCKVAVIAPPHAAGLGDFKSQADILAALGLCEFHYYSASFQGQNTVTEIPAAFELVNQKHQQQTYDAVVIIRGGGAKTDLFQLNEYEIVKAVCTAHLPVIVGIGHKRDKTLLDEVANQAYHTPSLVITYMTSTIIQNARNARQHWQSFVQRTREILNDAQADNDRLLAFIREKNVKCLWVQRKKLDTLMQTVKNASQNQLVQARHQVKLLMEQVLLGDPKRVLNRGYAIIRNGKNQVITTQVAAQKEASLFIEFKDGRVHCQGEKNAKKI</sequence>
<proteinExistence type="inferred from homology"/>
<dbReference type="InterPro" id="IPR003753">
    <property type="entry name" value="Exonuc_VII_L"/>
</dbReference>
<keyword evidence="4 5" id="KW-0269">Exonuclease</keyword>
<dbReference type="NCBIfam" id="TIGR00237">
    <property type="entry name" value="xseA"/>
    <property type="match status" value="1"/>
</dbReference>
<evidence type="ECO:0000256" key="3">
    <source>
        <dbReference type="ARBA" id="ARBA00022801"/>
    </source>
</evidence>
<dbReference type="EMBL" id="JAUCGM010000117">
    <property type="protein sequence ID" value="MDM8562326.1"/>
    <property type="molecule type" value="Genomic_DNA"/>
</dbReference>
<evidence type="ECO:0000256" key="5">
    <source>
        <dbReference type="RuleBase" id="RU004355"/>
    </source>
</evidence>
<dbReference type="InterPro" id="IPR020579">
    <property type="entry name" value="Exonuc_VII_lsu_C"/>
</dbReference>
<evidence type="ECO:0000313" key="9">
    <source>
        <dbReference type="Proteomes" id="UP001171945"/>
    </source>
</evidence>
<comment type="subcellular location">
    <subcellularLocation>
        <location evidence="5">Cytoplasm</location>
    </subcellularLocation>
</comment>
<feature type="domain" description="Exonuclease VII large subunit C-terminal" evidence="6">
    <location>
        <begin position="162"/>
        <end position="378"/>
    </location>
</feature>
<evidence type="ECO:0000256" key="4">
    <source>
        <dbReference type="ARBA" id="ARBA00022839"/>
    </source>
</evidence>
<evidence type="ECO:0000256" key="2">
    <source>
        <dbReference type="ARBA" id="ARBA00022722"/>
    </source>
</evidence>
<dbReference type="EC" id="3.1.11.6" evidence="5"/>
<organism evidence="8 9">
    <name type="scientific">Candidatus Marithioploca araucensis</name>
    <dbReference type="NCBI Taxonomy" id="70273"/>
    <lineage>
        <taxon>Bacteria</taxon>
        <taxon>Pseudomonadati</taxon>
        <taxon>Pseudomonadota</taxon>
        <taxon>Gammaproteobacteria</taxon>
        <taxon>Thiotrichales</taxon>
        <taxon>Thiotrichaceae</taxon>
        <taxon>Candidatus Marithioploca</taxon>
    </lineage>
</organism>
<dbReference type="InterPro" id="IPR025824">
    <property type="entry name" value="OB-fold_nuc-bd_dom"/>
</dbReference>
<dbReference type="PANTHER" id="PTHR30008:SF0">
    <property type="entry name" value="EXODEOXYRIBONUCLEASE 7 LARGE SUBUNIT"/>
    <property type="match status" value="1"/>
</dbReference>
<dbReference type="Proteomes" id="UP001171945">
    <property type="component" value="Unassembled WGS sequence"/>
</dbReference>
<protein>
    <recommendedName>
        <fullName evidence="5">Exodeoxyribonuclease 7 large subunit</fullName>
        <ecNumber evidence="5">3.1.11.6</ecNumber>
    </recommendedName>
</protein>
<dbReference type="PANTHER" id="PTHR30008">
    <property type="entry name" value="EXODEOXYRIBONUCLEASE 7 LARGE SUBUNIT"/>
    <property type="match status" value="1"/>
</dbReference>
<evidence type="ECO:0000313" key="8">
    <source>
        <dbReference type="EMBL" id="MDM8562326.1"/>
    </source>
</evidence>
<name>A0ABT7VRN1_9GAMM</name>
<keyword evidence="1" id="KW-0963">Cytoplasm</keyword>
<evidence type="ECO:0000256" key="1">
    <source>
        <dbReference type="ARBA" id="ARBA00022490"/>
    </source>
</evidence>
<comment type="caution">
    <text evidence="8">The sequence shown here is derived from an EMBL/GenBank/DDBJ whole genome shotgun (WGS) entry which is preliminary data.</text>
</comment>
<reference evidence="8" key="1">
    <citation type="submission" date="2023-06" db="EMBL/GenBank/DDBJ databases">
        <title>Uncultivated large filamentous bacteria from sulfidic sediments reveal new species and different genomic features in energy metabolism and defense.</title>
        <authorList>
            <person name="Fonseca A."/>
        </authorList>
    </citation>
    <scope>NUCLEOTIDE SEQUENCE</scope>
    <source>
        <strain evidence="8">HSG4</strain>
    </source>
</reference>
<dbReference type="GO" id="GO:0008855">
    <property type="term" value="F:exodeoxyribonuclease VII activity"/>
    <property type="evidence" value="ECO:0007669"/>
    <property type="project" value="UniProtKB-EC"/>
</dbReference>
<gene>
    <name evidence="8" type="primary">xseA</name>
    <name evidence="8" type="ORF">QUF54_03130</name>
</gene>
<dbReference type="CDD" id="cd04489">
    <property type="entry name" value="ExoVII_LU_OBF"/>
    <property type="match status" value="1"/>
</dbReference>
<comment type="similarity">
    <text evidence="5">Belongs to the XseA family.</text>
</comment>
<comment type="catalytic activity">
    <reaction evidence="5">
        <text>Exonucleolytic cleavage in either 5'- to 3'- or 3'- to 5'-direction to yield nucleoside 5'-phosphates.</text>
        <dbReference type="EC" id="3.1.11.6"/>
    </reaction>
</comment>
<feature type="domain" description="OB-fold nucleic acid binding" evidence="7">
    <location>
        <begin position="30"/>
        <end position="133"/>
    </location>
</feature>
<evidence type="ECO:0000259" key="7">
    <source>
        <dbReference type="Pfam" id="PF13742"/>
    </source>
</evidence>
<keyword evidence="9" id="KW-1185">Reference proteome</keyword>
<accession>A0ABT7VRN1</accession>
<keyword evidence="2 5" id="KW-0540">Nuclease</keyword>
<feature type="non-terminal residue" evidence="8">
    <location>
        <position position="1"/>
    </location>
</feature>
<evidence type="ECO:0000259" key="6">
    <source>
        <dbReference type="Pfam" id="PF02601"/>
    </source>
</evidence>
<dbReference type="Pfam" id="PF13742">
    <property type="entry name" value="tRNA_anti_2"/>
    <property type="match status" value="1"/>
</dbReference>
<dbReference type="Pfam" id="PF02601">
    <property type="entry name" value="Exonuc_VII_L"/>
    <property type="match status" value="1"/>
</dbReference>